<sequence>MLTKEELQKIIDQFDEEELKKLAIFGIYQYGGGSDESFVRANKEGLELFALQLLKSAKDTEAILLDEEKSIITFNYDEDWVDENSDTFVQYVEPIVDKQQLKSMSEYKSTFADKLIPYGCGLVLIILVLSVVVGFVTILDWLF</sequence>
<dbReference type="AlphaFoldDB" id="A0A1H6UKE3"/>
<gene>
    <name evidence="2" type="ORF">SAMN04488018_106107</name>
</gene>
<keyword evidence="1" id="KW-1133">Transmembrane helix</keyword>
<dbReference type="GeneID" id="82256907"/>
<keyword evidence="1" id="KW-0812">Transmembrane</keyword>
<dbReference type="EMBL" id="FNYS01000006">
    <property type="protein sequence ID" value="SEI88645.1"/>
    <property type="molecule type" value="Genomic_DNA"/>
</dbReference>
<dbReference type="RefSeq" id="WP_074745718.1">
    <property type="nucleotide sequence ID" value="NZ_FNYS01000006.1"/>
</dbReference>
<evidence type="ECO:0000256" key="1">
    <source>
        <dbReference type="SAM" id="Phobius"/>
    </source>
</evidence>
<accession>A0A1H6UKE3</accession>
<evidence type="ECO:0000313" key="3">
    <source>
        <dbReference type="Proteomes" id="UP000183077"/>
    </source>
</evidence>
<proteinExistence type="predicted"/>
<reference evidence="2 3" key="1">
    <citation type="submission" date="2016-10" db="EMBL/GenBank/DDBJ databases">
        <authorList>
            <person name="de Groot N.N."/>
        </authorList>
    </citation>
    <scope>NUCLEOTIDE SEQUENCE [LARGE SCALE GENOMIC DNA]</scope>
    <source>
        <strain evidence="2 3">DSM 23048</strain>
    </source>
</reference>
<evidence type="ECO:0000313" key="2">
    <source>
        <dbReference type="EMBL" id="SEI88645.1"/>
    </source>
</evidence>
<protein>
    <submittedName>
        <fullName evidence="2">Uncharacterized protein</fullName>
    </submittedName>
</protein>
<feature type="transmembrane region" description="Helical" evidence="1">
    <location>
        <begin position="115"/>
        <end position="139"/>
    </location>
</feature>
<organism evidence="2 3">
    <name type="scientific">Myroides marinus</name>
    <dbReference type="NCBI Taxonomy" id="703342"/>
    <lineage>
        <taxon>Bacteria</taxon>
        <taxon>Pseudomonadati</taxon>
        <taxon>Bacteroidota</taxon>
        <taxon>Flavobacteriia</taxon>
        <taxon>Flavobacteriales</taxon>
        <taxon>Flavobacteriaceae</taxon>
        <taxon>Myroides</taxon>
    </lineage>
</organism>
<name>A0A1H6UKE3_9FLAO</name>
<dbReference type="Proteomes" id="UP000183077">
    <property type="component" value="Unassembled WGS sequence"/>
</dbReference>
<keyword evidence="1" id="KW-0472">Membrane</keyword>